<organism evidence="2 3">
    <name type="scientific">Prunus armeniaca</name>
    <name type="common">Apricot</name>
    <name type="synonym">Armeniaca vulgaris</name>
    <dbReference type="NCBI Taxonomy" id="36596"/>
    <lineage>
        <taxon>Eukaryota</taxon>
        <taxon>Viridiplantae</taxon>
        <taxon>Streptophyta</taxon>
        <taxon>Embryophyta</taxon>
        <taxon>Tracheophyta</taxon>
        <taxon>Spermatophyta</taxon>
        <taxon>Magnoliopsida</taxon>
        <taxon>eudicotyledons</taxon>
        <taxon>Gunneridae</taxon>
        <taxon>Pentapetalae</taxon>
        <taxon>rosids</taxon>
        <taxon>fabids</taxon>
        <taxon>Rosales</taxon>
        <taxon>Rosaceae</taxon>
        <taxon>Amygdaloideae</taxon>
        <taxon>Amygdaleae</taxon>
        <taxon>Prunus</taxon>
    </lineage>
</organism>
<reference evidence="2 3" key="1">
    <citation type="submission" date="2020-05" db="EMBL/GenBank/DDBJ databases">
        <authorList>
            <person name="Campoy J."/>
            <person name="Schneeberger K."/>
            <person name="Spophaly S."/>
        </authorList>
    </citation>
    <scope>NUCLEOTIDE SEQUENCE [LARGE SCALE GENOMIC DNA]</scope>
    <source>
        <strain evidence="2">PruArmRojPasFocal</strain>
    </source>
</reference>
<evidence type="ECO:0000256" key="1">
    <source>
        <dbReference type="SAM" id="MobiDB-lite"/>
    </source>
</evidence>
<protein>
    <submittedName>
        <fullName evidence="2">Uncharacterized protein</fullName>
    </submittedName>
</protein>
<dbReference type="AlphaFoldDB" id="A0A6J5VN67"/>
<proteinExistence type="predicted"/>
<feature type="region of interest" description="Disordered" evidence="1">
    <location>
        <begin position="30"/>
        <end position="60"/>
    </location>
</feature>
<dbReference type="Proteomes" id="UP000507222">
    <property type="component" value="Unassembled WGS sequence"/>
</dbReference>
<accession>A0A6J5VN67</accession>
<gene>
    <name evidence="2" type="ORF">CURHAP_LOCUS48196</name>
</gene>
<sequence>MRVRVERSSIERSGKRLTTPSILVEFELTSPKNQGSMSPEKRVRNPGSRLIESLRKALEE</sequence>
<name>A0A6J5VN67_PRUAR</name>
<dbReference type="EMBL" id="CAEKDK010000008">
    <property type="protein sequence ID" value="CAB4289462.1"/>
    <property type="molecule type" value="Genomic_DNA"/>
</dbReference>
<evidence type="ECO:0000313" key="2">
    <source>
        <dbReference type="EMBL" id="CAB4289462.1"/>
    </source>
</evidence>
<evidence type="ECO:0000313" key="3">
    <source>
        <dbReference type="Proteomes" id="UP000507222"/>
    </source>
</evidence>